<dbReference type="STRING" id="945553.A0A0D2LNG4"/>
<name>A0A0D2LNG4_HYPSF</name>
<proteinExistence type="predicted"/>
<dbReference type="OrthoDB" id="3830579at2759"/>
<evidence type="ECO:0008006" key="3">
    <source>
        <dbReference type="Google" id="ProtNLM"/>
    </source>
</evidence>
<organism evidence="1 2">
    <name type="scientific">Hypholoma sublateritium (strain FD-334 SS-4)</name>
    <dbReference type="NCBI Taxonomy" id="945553"/>
    <lineage>
        <taxon>Eukaryota</taxon>
        <taxon>Fungi</taxon>
        <taxon>Dikarya</taxon>
        <taxon>Basidiomycota</taxon>
        <taxon>Agaricomycotina</taxon>
        <taxon>Agaricomycetes</taxon>
        <taxon>Agaricomycetidae</taxon>
        <taxon>Agaricales</taxon>
        <taxon>Agaricineae</taxon>
        <taxon>Strophariaceae</taxon>
        <taxon>Hypholoma</taxon>
    </lineage>
</organism>
<reference evidence="2" key="1">
    <citation type="submission" date="2014-04" db="EMBL/GenBank/DDBJ databases">
        <title>Evolutionary Origins and Diversification of the Mycorrhizal Mutualists.</title>
        <authorList>
            <consortium name="DOE Joint Genome Institute"/>
            <consortium name="Mycorrhizal Genomics Consortium"/>
            <person name="Kohler A."/>
            <person name="Kuo A."/>
            <person name="Nagy L.G."/>
            <person name="Floudas D."/>
            <person name="Copeland A."/>
            <person name="Barry K.W."/>
            <person name="Cichocki N."/>
            <person name="Veneault-Fourrey C."/>
            <person name="LaButti K."/>
            <person name="Lindquist E.A."/>
            <person name="Lipzen A."/>
            <person name="Lundell T."/>
            <person name="Morin E."/>
            <person name="Murat C."/>
            <person name="Riley R."/>
            <person name="Ohm R."/>
            <person name="Sun H."/>
            <person name="Tunlid A."/>
            <person name="Henrissat B."/>
            <person name="Grigoriev I.V."/>
            <person name="Hibbett D.S."/>
            <person name="Martin F."/>
        </authorList>
    </citation>
    <scope>NUCLEOTIDE SEQUENCE [LARGE SCALE GENOMIC DNA]</scope>
    <source>
        <strain evidence="2">FD-334 SS-4</strain>
    </source>
</reference>
<dbReference type="SUPFAM" id="SSF54909">
    <property type="entry name" value="Dimeric alpha+beta barrel"/>
    <property type="match status" value="1"/>
</dbReference>
<dbReference type="Proteomes" id="UP000054270">
    <property type="component" value="Unassembled WGS sequence"/>
</dbReference>
<dbReference type="InterPro" id="IPR011008">
    <property type="entry name" value="Dimeric_a/b-barrel"/>
</dbReference>
<protein>
    <recommendedName>
        <fullName evidence="3">ABM domain-containing protein</fullName>
    </recommendedName>
</protein>
<keyword evidence="2" id="KW-1185">Reference proteome</keyword>
<dbReference type="EMBL" id="KN817518">
    <property type="protein sequence ID" value="KJA29607.1"/>
    <property type="molecule type" value="Genomic_DNA"/>
</dbReference>
<evidence type="ECO:0000313" key="1">
    <source>
        <dbReference type="EMBL" id="KJA29607.1"/>
    </source>
</evidence>
<accession>A0A0D2LNG4</accession>
<sequence>MPILDVIVFKPTEEPKASPALQSFFSSLKQYKGIIGAWHGVQVEDPTQYHLLVFWESFSHVQEASKDLYYPSLPTGLPAMDSSLQRKLLNINEYPESALAAPITDITYMFLKENKTYEEDLQPILVRFTELASGAKGAYWGQSLDEAGVSIIMIGWDSVQEHYDAGKIPAYKELNDAAIPVVTFALKHVPFDQIF</sequence>
<dbReference type="Gene3D" id="3.30.70.100">
    <property type="match status" value="2"/>
</dbReference>
<evidence type="ECO:0000313" key="2">
    <source>
        <dbReference type="Proteomes" id="UP000054270"/>
    </source>
</evidence>
<dbReference type="AlphaFoldDB" id="A0A0D2LNG4"/>
<gene>
    <name evidence="1" type="ORF">HYPSUDRAFT_31544</name>
</gene>